<sequence length="133" mass="14917">MTPLTSWLLLLQRGLMVVKNISQAATLIRLSLLVQLPTPKTKAMDMTPPTSWFLQRGPMVVKNKSNAATLIRLPLLVQQPKPKTKTTGMAPLLSSWMLQRASMKSYWLLQNAPMKSSQRALLVQLTKTMTKTT</sequence>
<reference evidence="2 3" key="1">
    <citation type="journal article" date="2023" name="Mol. Ecol. Resour.">
        <title>Chromosome-level genome assembly of a triploid poplar Populus alba 'Berolinensis'.</title>
        <authorList>
            <person name="Chen S."/>
            <person name="Yu Y."/>
            <person name="Wang X."/>
            <person name="Wang S."/>
            <person name="Zhang T."/>
            <person name="Zhou Y."/>
            <person name="He R."/>
            <person name="Meng N."/>
            <person name="Wang Y."/>
            <person name="Liu W."/>
            <person name="Liu Z."/>
            <person name="Liu J."/>
            <person name="Guo Q."/>
            <person name="Huang H."/>
            <person name="Sederoff R.R."/>
            <person name="Wang G."/>
            <person name="Qu G."/>
            <person name="Chen S."/>
        </authorList>
    </citation>
    <scope>NUCLEOTIDE SEQUENCE [LARGE SCALE GENOMIC DNA]</scope>
    <source>
        <strain evidence="2">SC-2020</strain>
    </source>
</reference>
<keyword evidence="3" id="KW-1185">Reference proteome</keyword>
<proteinExistence type="predicted"/>
<evidence type="ECO:0000313" key="2">
    <source>
        <dbReference type="EMBL" id="KAJ7012000.1"/>
    </source>
</evidence>
<evidence type="ECO:0000313" key="3">
    <source>
        <dbReference type="Proteomes" id="UP001164929"/>
    </source>
</evidence>
<evidence type="ECO:0008006" key="4">
    <source>
        <dbReference type="Google" id="ProtNLM"/>
    </source>
</evidence>
<gene>
    <name evidence="2" type="ORF">NC653_002172</name>
</gene>
<name>A0AAD6RN07_9ROSI</name>
<organism evidence="2 3">
    <name type="scientific">Populus alba x Populus x berolinensis</name>
    <dbReference type="NCBI Taxonomy" id="444605"/>
    <lineage>
        <taxon>Eukaryota</taxon>
        <taxon>Viridiplantae</taxon>
        <taxon>Streptophyta</taxon>
        <taxon>Embryophyta</taxon>
        <taxon>Tracheophyta</taxon>
        <taxon>Spermatophyta</taxon>
        <taxon>Magnoliopsida</taxon>
        <taxon>eudicotyledons</taxon>
        <taxon>Gunneridae</taxon>
        <taxon>Pentapetalae</taxon>
        <taxon>rosids</taxon>
        <taxon>fabids</taxon>
        <taxon>Malpighiales</taxon>
        <taxon>Salicaceae</taxon>
        <taxon>Saliceae</taxon>
        <taxon>Populus</taxon>
    </lineage>
</organism>
<keyword evidence="1" id="KW-0732">Signal</keyword>
<dbReference type="Proteomes" id="UP001164929">
    <property type="component" value="Chromosome 1"/>
</dbReference>
<protein>
    <recommendedName>
        <fullName evidence="4">Secreted protein</fullName>
    </recommendedName>
</protein>
<accession>A0AAD6RN07</accession>
<feature type="chain" id="PRO_5042180728" description="Secreted protein" evidence="1">
    <location>
        <begin position="25"/>
        <end position="133"/>
    </location>
</feature>
<dbReference type="AlphaFoldDB" id="A0AAD6RN07"/>
<dbReference type="EMBL" id="JAQIZT010000001">
    <property type="protein sequence ID" value="KAJ7012000.1"/>
    <property type="molecule type" value="Genomic_DNA"/>
</dbReference>
<comment type="caution">
    <text evidence="2">The sequence shown here is derived from an EMBL/GenBank/DDBJ whole genome shotgun (WGS) entry which is preliminary data.</text>
</comment>
<evidence type="ECO:0000256" key="1">
    <source>
        <dbReference type="SAM" id="SignalP"/>
    </source>
</evidence>
<feature type="signal peptide" evidence="1">
    <location>
        <begin position="1"/>
        <end position="24"/>
    </location>
</feature>